<dbReference type="SUPFAM" id="SSF54909">
    <property type="entry name" value="Dimeric alpha+beta barrel"/>
    <property type="match status" value="1"/>
</dbReference>
<protein>
    <recommendedName>
        <fullName evidence="1">DUF6596 domain-containing protein</fullName>
    </recommendedName>
</protein>
<evidence type="ECO:0000259" key="1">
    <source>
        <dbReference type="Pfam" id="PF20239"/>
    </source>
</evidence>
<dbReference type="RefSeq" id="WP_089307100.1">
    <property type="nucleotide sequence ID" value="NZ_FZOO01000011.1"/>
</dbReference>
<dbReference type="InterPro" id="IPR046531">
    <property type="entry name" value="DUF6596"/>
</dbReference>
<dbReference type="AlphaFoldDB" id="A0A239IM39"/>
<evidence type="ECO:0000313" key="2">
    <source>
        <dbReference type="EMBL" id="SNS94619.1"/>
    </source>
</evidence>
<sequence length="265" mass="27397">MQYLMVLAHDPAAWDDPQAAQPADWAAYTLALHEAAILVGGAGLQDSGTATTVRVRDGQRLLTDGPFADGDAETTGLLALMLLQHSRAAAREDGEGRPVPFAEQDRSRWDAAAVAEARALLATTGRSPVGPYQVQAVIAALHAAAPDAAGVDWARIADLYRLLDRLAPSPVVTVNRAVAVGRAEGPEAGLALLAPVLADGRLAGYVPLHAAHADLLERAGDAAGAAAAWRRAAELSGNPAERAVLDRRAAAGPAAAVAVRPPRPR</sequence>
<name>A0A239IM39_9ACTN</name>
<dbReference type="OrthoDB" id="9780299at2"/>
<dbReference type="PANTHER" id="PTHR47756:SF2">
    <property type="entry name" value="BLL6612 PROTEIN"/>
    <property type="match status" value="1"/>
</dbReference>
<keyword evidence="3" id="KW-1185">Reference proteome</keyword>
<evidence type="ECO:0000313" key="3">
    <source>
        <dbReference type="Proteomes" id="UP000198373"/>
    </source>
</evidence>
<accession>A0A239IM39</accession>
<dbReference type="Gene3D" id="3.30.70.1060">
    <property type="entry name" value="Dimeric alpha+beta barrel"/>
    <property type="match status" value="1"/>
</dbReference>
<organism evidence="2 3">
    <name type="scientific">Geodermatophilus pulveris</name>
    <dbReference type="NCBI Taxonomy" id="1564159"/>
    <lineage>
        <taxon>Bacteria</taxon>
        <taxon>Bacillati</taxon>
        <taxon>Actinomycetota</taxon>
        <taxon>Actinomycetes</taxon>
        <taxon>Geodermatophilales</taxon>
        <taxon>Geodermatophilaceae</taxon>
        <taxon>Geodermatophilus</taxon>
    </lineage>
</organism>
<proteinExistence type="predicted"/>
<dbReference type="PANTHER" id="PTHR47756">
    <property type="entry name" value="BLL6612 PROTEIN-RELATED"/>
    <property type="match status" value="1"/>
</dbReference>
<dbReference type="InterPro" id="IPR011008">
    <property type="entry name" value="Dimeric_a/b-barrel"/>
</dbReference>
<dbReference type="Pfam" id="PF20239">
    <property type="entry name" value="DUF6596"/>
    <property type="match status" value="1"/>
</dbReference>
<dbReference type="Proteomes" id="UP000198373">
    <property type="component" value="Unassembled WGS sequence"/>
</dbReference>
<dbReference type="EMBL" id="FZOO01000011">
    <property type="protein sequence ID" value="SNS94619.1"/>
    <property type="molecule type" value="Genomic_DNA"/>
</dbReference>
<gene>
    <name evidence="2" type="ORF">SAMN06893096_11159</name>
</gene>
<feature type="domain" description="DUF6596" evidence="1">
    <location>
        <begin position="70"/>
        <end position="123"/>
    </location>
</feature>
<reference evidence="3" key="1">
    <citation type="submission" date="2017-06" db="EMBL/GenBank/DDBJ databases">
        <authorList>
            <person name="Varghese N."/>
            <person name="Submissions S."/>
        </authorList>
    </citation>
    <scope>NUCLEOTIDE SEQUENCE [LARGE SCALE GENOMIC DNA]</scope>
    <source>
        <strain evidence="3">DSM 46839</strain>
    </source>
</reference>